<dbReference type="InterPro" id="IPR006076">
    <property type="entry name" value="FAD-dep_OxRdtase"/>
</dbReference>
<dbReference type="Gene3D" id="3.30.9.10">
    <property type="entry name" value="D-Amino Acid Oxidase, subunit A, domain 2"/>
    <property type="match status" value="1"/>
</dbReference>
<dbReference type="Pfam" id="PF01266">
    <property type="entry name" value="DAO"/>
    <property type="match status" value="1"/>
</dbReference>
<dbReference type="SUPFAM" id="SSF51905">
    <property type="entry name" value="FAD/NAD(P)-binding domain"/>
    <property type="match status" value="1"/>
</dbReference>
<evidence type="ECO:0000313" key="7">
    <source>
        <dbReference type="Proteomes" id="UP001614394"/>
    </source>
</evidence>
<dbReference type="PANTHER" id="PTHR10961">
    <property type="entry name" value="PEROXISOMAL SARCOSINE OXIDASE"/>
    <property type="match status" value="1"/>
</dbReference>
<evidence type="ECO:0000313" key="6">
    <source>
        <dbReference type="EMBL" id="MFI9105482.1"/>
    </source>
</evidence>
<dbReference type="InterPro" id="IPR045170">
    <property type="entry name" value="MTOX"/>
</dbReference>
<reference evidence="6 7" key="1">
    <citation type="submission" date="2024-10" db="EMBL/GenBank/DDBJ databases">
        <title>The Natural Products Discovery Center: Release of the First 8490 Sequenced Strains for Exploring Actinobacteria Biosynthetic Diversity.</title>
        <authorList>
            <person name="Kalkreuter E."/>
            <person name="Kautsar S.A."/>
            <person name="Yang D."/>
            <person name="Bader C.D."/>
            <person name="Teijaro C.N."/>
            <person name="Fluegel L."/>
            <person name="Davis C.M."/>
            <person name="Simpson J.R."/>
            <person name="Lauterbach L."/>
            <person name="Steele A.D."/>
            <person name="Gui C."/>
            <person name="Meng S."/>
            <person name="Li G."/>
            <person name="Viehrig K."/>
            <person name="Ye F."/>
            <person name="Su P."/>
            <person name="Kiefer A.F."/>
            <person name="Nichols A."/>
            <person name="Cepeda A.J."/>
            <person name="Yan W."/>
            <person name="Fan B."/>
            <person name="Jiang Y."/>
            <person name="Adhikari A."/>
            <person name="Zheng C.-J."/>
            <person name="Schuster L."/>
            <person name="Cowan T.M."/>
            <person name="Smanski M.J."/>
            <person name="Chevrette M.G."/>
            <person name="De Carvalho L.P.S."/>
            <person name="Shen B."/>
        </authorList>
    </citation>
    <scope>NUCLEOTIDE SEQUENCE [LARGE SCALE GENOMIC DNA]</scope>
    <source>
        <strain evidence="6 7">NPDC053399</strain>
    </source>
</reference>
<keyword evidence="3" id="KW-0274">FAD</keyword>
<name>A0ABW8CI58_9ACTN</name>
<organism evidence="6 7">
    <name type="scientific">Streptomyces fildesensis</name>
    <dbReference type="NCBI Taxonomy" id="375757"/>
    <lineage>
        <taxon>Bacteria</taxon>
        <taxon>Bacillati</taxon>
        <taxon>Actinomycetota</taxon>
        <taxon>Actinomycetes</taxon>
        <taxon>Kitasatosporales</taxon>
        <taxon>Streptomycetaceae</taxon>
        <taxon>Streptomyces</taxon>
    </lineage>
</organism>
<accession>A0ABW8CI58</accession>
<feature type="domain" description="FAD dependent oxidoreductase" evidence="5">
    <location>
        <begin position="7"/>
        <end position="349"/>
    </location>
</feature>
<dbReference type="InterPro" id="IPR036188">
    <property type="entry name" value="FAD/NAD-bd_sf"/>
</dbReference>
<keyword evidence="4" id="KW-0560">Oxidoreductase</keyword>
<comment type="caution">
    <text evidence="6">The sequence shown here is derived from an EMBL/GenBank/DDBJ whole genome shotgun (WGS) entry which is preliminary data.</text>
</comment>
<keyword evidence="2" id="KW-0285">Flavoprotein</keyword>
<gene>
    <name evidence="6" type="ORF">ACIGXA_33730</name>
</gene>
<comment type="cofactor">
    <cofactor evidence="1">
        <name>FAD</name>
        <dbReference type="ChEBI" id="CHEBI:57692"/>
    </cofactor>
</comment>
<dbReference type="Gene3D" id="3.50.50.60">
    <property type="entry name" value="FAD/NAD(P)-binding domain"/>
    <property type="match status" value="1"/>
</dbReference>
<sequence length="375" mass="39414">METRAELVVIGGGLMGTATAWAASRRGLSVLLLEQFAPGHALGSSHGSSRIVRRGYEDPLYTQLTGRSFELWRELESDSGTSLLRMLGSVDFGTRQYAGSVAAQLAAAGVEHEVLRPDEAELRWPGMRFEGPVVHHAQGGTVDAASAVTAFTGAAVRRGAVVRYGAAVAALEATKDGARVHLADGDTVLADHVVVAAGGWTAGLLAGYVELPPLTVTQQDTFHFPRLDPAAPAWPSVLHEQGAGIYHLAGGRDGGPADDRKVGEHYAGRETTAAGRDGVITAESRARVVAYVKRWLPGLDPTPRTETSCLFTFTPSEDFLLDRAGPFVVCSPCSGHGAKFAPLIGELATGLVTGDATVPEPFRLTAHVPRASGTH</sequence>
<protein>
    <submittedName>
        <fullName evidence="6">FAD-dependent oxidoreductase</fullName>
    </submittedName>
</protein>
<evidence type="ECO:0000256" key="4">
    <source>
        <dbReference type="ARBA" id="ARBA00023002"/>
    </source>
</evidence>
<evidence type="ECO:0000259" key="5">
    <source>
        <dbReference type="Pfam" id="PF01266"/>
    </source>
</evidence>
<dbReference type="Proteomes" id="UP001614394">
    <property type="component" value="Unassembled WGS sequence"/>
</dbReference>
<evidence type="ECO:0000256" key="1">
    <source>
        <dbReference type="ARBA" id="ARBA00001974"/>
    </source>
</evidence>
<dbReference type="SUPFAM" id="SSF54373">
    <property type="entry name" value="FAD-linked reductases, C-terminal domain"/>
    <property type="match status" value="1"/>
</dbReference>
<dbReference type="RefSeq" id="WP_399656189.1">
    <property type="nucleotide sequence ID" value="NZ_JBITYG010000012.1"/>
</dbReference>
<proteinExistence type="predicted"/>
<dbReference type="PANTHER" id="PTHR10961:SF7">
    <property type="entry name" value="FAD DEPENDENT OXIDOREDUCTASE DOMAIN-CONTAINING PROTEIN"/>
    <property type="match status" value="1"/>
</dbReference>
<keyword evidence="7" id="KW-1185">Reference proteome</keyword>
<evidence type="ECO:0000256" key="2">
    <source>
        <dbReference type="ARBA" id="ARBA00022630"/>
    </source>
</evidence>
<dbReference type="EMBL" id="JBITYG010000012">
    <property type="protein sequence ID" value="MFI9105482.1"/>
    <property type="molecule type" value="Genomic_DNA"/>
</dbReference>
<evidence type="ECO:0000256" key="3">
    <source>
        <dbReference type="ARBA" id="ARBA00022827"/>
    </source>
</evidence>